<name>A0A9X9T907_METOG</name>
<feature type="domain" description="Protein kinase" evidence="2">
    <location>
        <begin position="17"/>
        <end position="322"/>
    </location>
</feature>
<gene>
    <name evidence="3" type="ORF">OU421_02060</name>
</gene>
<dbReference type="EMBL" id="CP113361">
    <property type="protein sequence ID" value="WAI01677.1"/>
    <property type="molecule type" value="Genomic_DNA"/>
</dbReference>
<dbReference type="PROSITE" id="PS50011">
    <property type="entry name" value="PROTEIN_KINASE_DOM"/>
    <property type="match status" value="1"/>
</dbReference>
<dbReference type="RefSeq" id="WP_268186938.1">
    <property type="nucleotide sequence ID" value="NZ_CP113361.1"/>
</dbReference>
<feature type="region of interest" description="Disordered" evidence="1">
    <location>
        <begin position="389"/>
        <end position="442"/>
    </location>
</feature>
<dbReference type="InterPro" id="IPR011009">
    <property type="entry name" value="Kinase-like_dom_sf"/>
</dbReference>
<dbReference type="KEGG" id="mou:OU421_02060"/>
<dbReference type="Proteomes" id="UP001163096">
    <property type="component" value="Chromosome"/>
</dbReference>
<evidence type="ECO:0000259" key="2">
    <source>
        <dbReference type="PROSITE" id="PS50011"/>
    </source>
</evidence>
<dbReference type="GeneID" id="76833848"/>
<reference evidence="3" key="1">
    <citation type="submission" date="2022-11" db="EMBL/GenBank/DDBJ databases">
        <title>Complete genome sequence of Methanogenium organophilum DSM 3596.</title>
        <authorList>
            <person name="Chen S.-C."/>
            <person name="Lai S.-J."/>
            <person name="You Y.-T."/>
        </authorList>
    </citation>
    <scope>NUCLEOTIDE SEQUENCE</scope>
    <source>
        <strain evidence="3">DSM 3596</strain>
    </source>
</reference>
<dbReference type="SUPFAM" id="SSF56112">
    <property type="entry name" value="Protein kinase-like (PK-like)"/>
    <property type="match status" value="1"/>
</dbReference>
<proteinExistence type="predicted"/>
<dbReference type="GO" id="GO:0005524">
    <property type="term" value="F:ATP binding"/>
    <property type="evidence" value="ECO:0007669"/>
    <property type="project" value="InterPro"/>
</dbReference>
<dbReference type="InterPro" id="IPR000719">
    <property type="entry name" value="Prot_kinase_dom"/>
</dbReference>
<keyword evidence="4" id="KW-1185">Reference proteome</keyword>
<accession>A0A9X9T907</accession>
<organism evidence="3 4">
    <name type="scientific">Methanogenium organophilum</name>
    <dbReference type="NCBI Taxonomy" id="2199"/>
    <lineage>
        <taxon>Archaea</taxon>
        <taxon>Methanobacteriati</taxon>
        <taxon>Methanobacteriota</taxon>
        <taxon>Stenosarchaea group</taxon>
        <taxon>Methanomicrobia</taxon>
        <taxon>Methanomicrobiales</taxon>
        <taxon>Methanomicrobiaceae</taxon>
        <taxon>Methanogenium</taxon>
    </lineage>
</organism>
<dbReference type="Gene3D" id="1.10.510.10">
    <property type="entry name" value="Transferase(Phosphotransferase) domain 1"/>
    <property type="match status" value="1"/>
</dbReference>
<dbReference type="SMART" id="SM00220">
    <property type="entry name" value="S_TKc"/>
    <property type="match status" value="1"/>
</dbReference>
<sequence length="540" mass="58543">MNILDKRVVYDVSGTAINLSGPLKAGGEGEIFSIDESPGYCAKIFYENRLTATLFQKVTAMVTNPPDAGLIDCREKHGSVVLAWPVSLLFDSPLGSRNFIGYTMPLVDTDLFREAHSYYDPQDRIQEYGGAFSWRYLLTAAYNIATVTDDIHRHGHCVADFSGRNILIARTAAVAVIDCDSFQIRDATSGRVFPSAVGTGEYLPPELQGINFSEVRRDRYHSDLFGLAVMVFKLLMGGVHPFQAGGDGVSAFPGIEQKIQNGVFAFASPNDTIYPPSFAPDYHILPPSVRNLFSRCFVDGIREPKLRPSAGEWKDCLLSEIMAMKHCRVNTNHWFGGHLGVCPWCGRGDADLFPVEVPSRIGNVSIEVKEDATGCMDIPSHDELCQSSAISSPSPVYDVPPPTEAHDTASGLYGGEDTNSGSGNDGGRGPEDTPETPSAPAILLPEPHVTMHNLARNITIPCRLPVSVAGDGPLLIHVAADVPWIEIANTTVPVEGDGVVHVTLNTGNMGSKGFQKGRVMLRAGDIREEIFLFVSVQPEL</sequence>
<dbReference type="AlphaFoldDB" id="A0A9X9T907"/>
<protein>
    <recommendedName>
        <fullName evidence="2">Protein kinase domain-containing protein</fullName>
    </recommendedName>
</protein>
<evidence type="ECO:0000256" key="1">
    <source>
        <dbReference type="SAM" id="MobiDB-lite"/>
    </source>
</evidence>
<dbReference type="GO" id="GO:0004672">
    <property type="term" value="F:protein kinase activity"/>
    <property type="evidence" value="ECO:0007669"/>
    <property type="project" value="InterPro"/>
</dbReference>
<evidence type="ECO:0000313" key="4">
    <source>
        <dbReference type="Proteomes" id="UP001163096"/>
    </source>
</evidence>
<evidence type="ECO:0000313" key="3">
    <source>
        <dbReference type="EMBL" id="WAI01677.1"/>
    </source>
</evidence>